<dbReference type="OrthoDB" id="152220at2"/>
<reference evidence="1 2" key="1">
    <citation type="submission" date="2013-08" db="EMBL/GenBank/DDBJ databases">
        <title>Genome sequencing of Lysobacter.</title>
        <authorList>
            <person name="Zhang S."/>
            <person name="Wang G."/>
        </authorList>
    </citation>
    <scope>NUCLEOTIDE SEQUENCE [LARGE SCALE GENOMIC DNA]</scope>
    <source>
        <strain evidence="1 2">Ko07</strain>
    </source>
</reference>
<dbReference type="Gene3D" id="3.40.50.1000">
    <property type="entry name" value="HAD superfamily/HAD-like"/>
    <property type="match status" value="1"/>
</dbReference>
<evidence type="ECO:0000313" key="2">
    <source>
        <dbReference type="Proteomes" id="UP000030017"/>
    </source>
</evidence>
<dbReference type="SUPFAM" id="SSF56784">
    <property type="entry name" value="HAD-like"/>
    <property type="match status" value="1"/>
</dbReference>
<proteinExistence type="predicted"/>
<dbReference type="Gene3D" id="1.10.286.50">
    <property type="match status" value="1"/>
</dbReference>
<comment type="caution">
    <text evidence="1">The sequence shown here is derived from an EMBL/GenBank/DDBJ whole genome shotgun (WGS) entry which is preliminary data.</text>
</comment>
<name>A0A0A0EQS8_9GAMM</name>
<accession>A0A0A0EQS8</accession>
<dbReference type="eggNOG" id="COG0546">
    <property type="taxonomic scope" value="Bacteria"/>
</dbReference>
<protein>
    <submittedName>
        <fullName evidence="1">Haloacid dehalogenase</fullName>
    </submittedName>
</protein>
<dbReference type="AlphaFoldDB" id="A0A0A0EQS8"/>
<sequence>MLKPEPTRDVVFLLDVDNTLLDNDRFKADLDARLRRDFGVDQARRYWALYDSGRIELGYADYLATLQAFREGLDDDPDLLQMSGFMLDYPFAQRLYPGAMAAIEHLHTLGTPVILSDGDVVFQPRKVQRSGLWEALQGRVLIYLHKQDMLGAVQRRFPARRYVMVDDKPRLLAEMKQVLGARLTTVFVRQGHYAEEAVGVVIDPPPDLVIGRIGELAEFDLRRFGL</sequence>
<dbReference type="InterPro" id="IPR036412">
    <property type="entry name" value="HAD-like_sf"/>
</dbReference>
<organism evidence="1 2">
    <name type="scientific">Lysobacter concretionis Ko07 = DSM 16239</name>
    <dbReference type="NCBI Taxonomy" id="1122185"/>
    <lineage>
        <taxon>Bacteria</taxon>
        <taxon>Pseudomonadati</taxon>
        <taxon>Pseudomonadota</taxon>
        <taxon>Gammaproteobacteria</taxon>
        <taxon>Lysobacterales</taxon>
        <taxon>Lysobacteraceae</taxon>
        <taxon>Novilysobacter</taxon>
    </lineage>
</organism>
<dbReference type="EMBL" id="AVPS01000003">
    <property type="protein sequence ID" value="KGM52580.1"/>
    <property type="molecule type" value="Genomic_DNA"/>
</dbReference>
<gene>
    <name evidence="1" type="ORF">N792_05825</name>
</gene>
<dbReference type="Proteomes" id="UP000030017">
    <property type="component" value="Unassembled WGS sequence"/>
</dbReference>
<dbReference type="STRING" id="1122185.N792_05825"/>
<keyword evidence="2" id="KW-1185">Reference proteome</keyword>
<evidence type="ECO:0000313" key="1">
    <source>
        <dbReference type="EMBL" id="KGM52580.1"/>
    </source>
</evidence>
<dbReference type="InterPro" id="IPR023214">
    <property type="entry name" value="HAD_sf"/>
</dbReference>
<dbReference type="RefSeq" id="WP_036192833.1">
    <property type="nucleotide sequence ID" value="NZ_AVPS01000003.1"/>
</dbReference>
<dbReference type="Pfam" id="PF00702">
    <property type="entry name" value="Hydrolase"/>
    <property type="match status" value="1"/>
</dbReference>